<protein>
    <submittedName>
        <fullName evidence="1">Uncharacterized protein</fullName>
    </submittedName>
</protein>
<organism evidence="1 2">
    <name type="scientific">Pseudomonas putida (strain ATCC 47054 / DSM 6125 / CFBP 8728 / NCIMB 11950 / KT2440)</name>
    <dbReference type="NCBI Taxonomy" id="160488"/>
    <lineage>
        <taxon>Bacteria</taxon>
        <taxon>Pseudomonadati</taxon>
        <taxon>Pseudomonadota</taxon>
        <taxon>Gammaproteobacteria</taxon>
        <taxon>Pseudomonadales</taxon>
        <taxon>Pseudomonadaceae</taxon>
        <taxon>Pseudomonas</taxon>
    </lineage>
</organism>
<evidence type="ECO:0000313" key="1">
    <source>
        <dbReference type="EMBL" id="AMM03036.1"/>
    </source>
</evidence>
<reference evidence="1 2" key="1">
    <citation type="journal article" date="2002" name="Environ. Microbiol.">
        <title>Complete genome sequence and comparative analysis of the metabolically versatile Pseudomonas putida KT2440.</title>
        <authorList>
            <person name="Nelson K.E."/>
            <person name="Weinel C."/>
            <person name="Paulsen I.T."/>
            <person name="Dodson R.J."/>
            <person name="Hilbert H."/>
            <person name="Martins dos Santos V.A."/>
            <person name="Fouts D.E."/>
            <person name="Gill S.R."/>
            <person name="Pop M."/>
            <person name="Holmes M."/>
            <person name="Brinkac L."/>
            <person name="Beanan M."/>
            <person name="DeBoy R.T."/>
            <person name="Daugherty S."/>
            <person name="Kolonay J."/>
            <person name="Madupu R."/>
            <person name="Nelson W."/>
            <person name="White O."/>
            <person name="Peterson J."/>
            <person name="Khouri H."/>
            <person name="Hance I."/>
            <person name="Chris Lee P."/>
            <person name="Holtzapple E."/>
            <person name="Scanlan D."/>
            <person name="Tran K."/>
            <person name="Moazzez A."/>
            <person name="Utterback T."/>
            <person name="Rizzo M."/>
            <person name="Lee K."/>
            <person name="Kosack D."/>
            <person name="Moestl D."/>
            <person name="Wedler H."/>
            <person name="Lauber J."/>
            <person name="Stjepandic D."/>
            <person name="Hoheisel J."/>
            <person name="Straetz M."/>
            <person name="Heim S."/>
            <person name="Kiewitz C."/>
            <person name="Eisen J.A."/>
            <person name="Timmis K.N."/>
            <person name="Dusterhoft A."/>
            <person name="Tummler B."/>
            <person name="Fraser C.M."/>
        </authorList>
    </citation>
    <scope>NUCLEOTIDE SEQUENCE [LARGE SCALE GENOMIC DNA]</scope>
    <source>
        <strain evidence="2">ATCC 47054 / DSM 6125 / CFBP 8728 / NCIMB 11950 / KT2440</strain>
    </source>
</reference>
<gene>
    <name evidence="1" type="ordered locus">PP_5701</name>
</gene>
<accession>A0A140FWQ3</accession>
<dbReference type="STRING" id="160488.PP_5701"/>
<proteinExistence type="predicted"/>
<keyword evidence="2" id="KW-1185">Reference proteome</keyword>
<dbReference type="BioCyc" id="PPUT160488:G1G01-4926-MONOMER"/>
<dbReference type="Proteomes" id="UP000000556">
    <property type="component" value="Chromosome"/>
</dbReference>
<reference evidence="1 2" key="2">
    <citation type="journal article" date="2016" name="Environ. Microbiol.">
        <title>The revisited genome of Pseudomonas putida KT2440 enlightens its value as a robust metabolic chassis.</title>
        <authorList>
            <person name="Belda E."/>
            <person name="van Heck R.G."/>
            <person name="Lopez-Sanchez M.J."/>
            <person name="Cruveiller S."/>
            <person name="Barbe V."/>
            <person name="Fraser C."/>
            <person name="Klenk H.P."/>
            <person name="Petersen J."/>
            <person name="Morgat A."/>
            <person name="Nikel P.I."/>
            <person name="Vallenet D."/>
            <person name="Rouy Z."/>
            <person name="Sekowska A."/>
            <person name="Martins Dos Santos V.A."/>
            <person name="de Lorenzo V."/>
            <person name="Danchin A."/>
            <person name="Medigue C."/>
        </authorList>
    </citation>
    <scope>NUCLEOTIDE SEQUENCE [LARGE SCALE GENOMIC DNA]</scope>
    <source>
        <strain evidence="2">ATCC 47054 / DSM 6125 / CFBP 8728 / NCIMB 11950 / KT2440</strain>
    </source>
</reference>
<sequence>MEGDRLPQGTLRHGTMHELEALRPLLESALVQVQMSAEPRNFALRLVNVPEGPASSRARPLPQRSPQ</sequence>
<name>A0A140FWQ3_PSEPK</name>
<dbReference type="AlphaFoldDB" id="A0A140FWQ3"/>
<dbReference type="KEGG" id="ppu:PP_5701"/>
<evidence type="ECO:0000313" key="2">
    <source>
        <dbReference type="Proteomes" id="UP000000556"/>
    </source>
</evidence>
<dbReference type="EMBL" id="AE015451">
    <property type="protein sequence ID" value="AMM03036.1"/>
    <property type="molecule type" value="Genomic_DNA"/>
</dbReference>